<evidence type="ECO:0000256" key="4">
    <source>
        <dbReference type="ARBA" id="ARBA00022692"/>
    </source>
</evidence>
<keyword evidence="6 12" id="KW-1133">Transmembrane helix</keyword>
<dbReference type="Pfam" id="PF08030">
    <property type="entry name" value="NAD_binding_6"/>
    <property type="match status" value="1"/>
</dbReference>
<dbReference type="PANTHER" id="PTHR32361:SF9">
    <property type="entry name" value="FERRIC REDUCTASE TRANSMEMBRANE COMPONENT 3-RELATED"/>
    <property type="match status" value="1"/>
</dbReference>
<feature type="transmembrane region" description="Helical" evidence="12">
    <location>
        <begin position="295"/>
        <end position="314"/>
    </location>
</feature>
<dbReference type="InterPro" id="IPR017927">
    <property type="entry name" value="FAD-bd_FR_type"/>
</dbReference>
<dbReference type="SFLD" id="SFLDG01168">
    <property type="entry name" value="Ferric_reductase_subgroup_(FRE"/>
    <property type="match status" value="1"/>
</dbReference>
<feature type="compositionally biased region" description="Low complexity" evidence="11">
    <location>
        <begin position="120"/>
        <end position="130"/>
    </location>
</feature>
<feature type="transmembrane region" description="Helical" evidence="12">
    <location>
        <begin position="264"/>
        <end position="283"/>
    </location>
</feature>
<comment type="similarity">
    <text evidence="2">Belongs to the ferric reductase (FRE) family.</text>
</comment>
<dbReference type="InterPro" id="IPR013121">
    <property type="entry name" value="Fe_red_NAD-bd_6"/>
</dbReference>
<dbReference type="SUPFAM" id="SSF52343">
    <property type="entry name" value="Ferredoxin reductase-like, C-terminal NADP-linked domain"/>
    <property type="match status" value="1"/>
</dbReference>
<dbReference type="Proteomes" id="UP000326757">
    <property type="component" value="Unassembled WGS sequence"/>
</dbReference>
<evidence type="ECO:0000256" key="8">
    <source>
        <dbReference type="ARBA" id="ARBA00023065"/>
    </source>
</evidence>
<feature type="domain" description="FAD-binding FR-type" evidence="13">
    <location>
        <begin position="367"/>
        <end position="502"/>
    </location>
</feature>
<feature type="transmembrane region" description="Helical" evidence="12">
    <location>
        <begin position="218"/>
        <end position="236"/>
    </location>
</feature>
<dbReference type="InterPro" id="IPR051410">
    <property type="entry name" value="Ferric/Cupric_Reductase"/>
</dbReference>
<evidence type="ECO:0000313" key="15">
    <source>
        <dbReference type="Proteomes" id="UP000326757"/>
    </source>
</evidence>
<evidence type="ECO:0000256" key="1">
    <source>
        <dbReference type="ARBA" id="ARBA00004141"/>
    </source>
</evidence>
<keyword evidence="5" id="KW-0249">Electron transport</keyword>
<evidence type="ECO:0000256" key="10">
    <source>
        <dbReference type="ARBA" id="ARBA00023180"/>
    </source>
</evidence>
<feature type="transmembrane region" description="Helical" evidence="12">
    <location>
        <begin position="183"/>
        <end position="206"/>
    </location>
</feature>
<dbReference type="InterPro" id="IPR013130">
    <property type="entry name" value="Fe3_Rdtase_TM_dom"/>
</dbReference>
<dbReference type="AlphaFoldDB" id="A0A5N6JUI0"/>
<evidence type="ECO:0000256" key="3">
    <source>
        <dbReference type="ARBA" id="ARBA00022448"/>
    </source>
</evidence>
<evidence type="ECO:0000256" key="12">
    <source>
        <dbReference type="SAM" id="Phobius"/>
    </source>
</evidence>
<dbReference type="EMBL" id="VIGI01000012">
    <property type="protein sequence ID" value="KAB8293022.1"/>
    <property type="molecule type" value="Genomic_DNA"/>
</dbReference>
<feature type="transmembrane region" description="Helical" evidence="12">
    <location>
        <begin position="326"/>
        <end position="348"/>
    </location>
</feature>
<comment type="caution">
    <text evidence="14">The sequence shown here is derived from an EMBL/GenBank/DDBJ whole genome shotgun (WGS) entry which is preliminary data.</text>
</comment>
<keyword evidence="8" id="KW-0406">Ion transport</keyword>
<evidence type="ECO:0000256" key="5">
    <source>
        <dbReference type="ARBA" id="ARBA00022982"/>
    </source>
</evidence>
<evidence type="ECO:0000256" key="11">
    <source>
        <dbReference type="SAM" id="MobiDB-lite"/>
    </source>
</evidence>
<feature type="region of interest" description="Disordered" evidence="11">
    <location>
        <begin position="112"/>
        <end position="132"/>
    </location>
</feature>
<keyword evidence="7" id="KW-0560">Oxidoreductase</keyword>
<dbReference type="GO" id="GO:0006826">
    <property type="term" value="P:iron ion transport"/>
    <property type="evidence" value="ECO:0007669"/>
    <property type="project" value="TreeGrafter"/>
</dbReference>
<protein>
    <recommendedName>
        <fullName evidence="13">FAD-binding FR-type domain-containing protein</fullName>
    </recommendedName>
</protein>
<gene>
    <name evidence="14" type="ORF">EYC80_007384</name>
</gene>
<keyword evidence="3" id="KW-0813">Transport</keyword>
<evidence type="ECO:0000313" key="14">
    <source>
        <dbReference type="EMBL" id="KAB8293022.1"/>
    </source>
</evidence>
<dbReference type="CDD" id="cd06186">
    <property type="entry name" value="NOX_Duox_like_FAD_NADP"/>
    <property type="match status" value="1"/>
</dbReference>
<dbReference type="PROSITE" id="PS51384">
    <property type="entry name" value="FAD_FR"/>
    <property type="match status" value="1"/>
</dbReference>
<dbReference type="SFLD" id="SFLDS00052">
    <property type="entry name" value="Ferric_Reductase_Domain"/>
    <property type="match status" value="1"/>
</dbReference>
<feature type="transmembrane region" description="Helical" evidence="12">
    <location>
        <begin position="64"/>
        <end position="82"/>
    </location>
</feature>
<keyword evidence="4 12" id="KW-0812">Transmembrane</keyword>
<dbReference type="InterPro" id="IPR039261">
    <property type="entry name" value="FNR_nucleotide-bd"/>
</dbReference>
<reference evidence="14 15" key="1">
    <citation type="submission" date="2019-06" db="EMBL/GenBank/DDBJ databases">
        <title>Genome Sequence of the Brown Rot Fungal Pathogen Monilinia laxa.</title>
        <authorList>
            <person name="De Miccolis Angelini R.M."/>
            <person name="Landi L."/>
            <person name="Abate D."/>
            <person name="Pollastro S."/>
            <person name="Romanazzi G."/>
            <person name="Faretra F."/>
        </authorList>
    </citation>
    <scope>NUCLEOTIDE SEQUENCE [LARGE SCALE GENOMIC DNA]</scope>
    <source>
        <strain evidence="14 15">Mlax316</strain>
    </source>
</reference>
<keyword evidence="9 12" id="KW-0472">Membrane</keyword>
<name>A0A5N6JUI0_MONLA</name>
<dbReference type="InterPro" id="IPR013112">
    <property type="entry name" value="FAD-bd_8"/>
</dbReference>
<dbReference type="GO" id="GO:0015677">
    <property type="term" value="P:copper ion import"/>
    <property type="evidence" value="ECO:0007669"/>
    <property type="project" value="TreeGrafter"/>
</dbReference>
<organism evidence="14 15">
    <name type="scientific">Monilinia laxa</name>
    <name type="common">Brown rot fungus</name>
    <name type="synonym">Sclerotinia laxa</name>
    <dbReference type="NCBI Taxonomy" id="61186"/>
    <lineage>
        <taxon>Eukaryota</taxon>
        <taxon>Fungi</taxon>
        <taxon>Dikarya</taxon>
        <taxon>Ascomycota</taxon>
        <taxon>Pezizomycotina</taxon>
        <taxon>Leotiomycetes</taxon>
        <taxon>Helotiales</taxon>
        <taxon>Sclerotiniaceae</taxon>
        <taxon>Monilinia</taxon>
    </lineage>
</organism>
<dbReference type="GO" id="GO:0006879">
    <property type="term" value="P:intracellular iron ion homeostasis"/>
    <property type="evidence" value="ECO:0007669"/>
    <property type="project" value="TreeGrafter"/>
</dbReference>
<dbReference type="GO" id="GO:0005886">
    <property type="term" value="C:plasma membrane"/>
    <property type="evidence" value="ECO:0007669"/>
    <property type="project" value="TreeGrafter"/>
</dbReference>
<proteinExistence type="inferred from homology"/>
<dbReference type="GO" id="GO:0000293">
    <property type="term" value="F:ferric-chelate reductase activity"/>
    <property type="evidence" value="ECO:0007669"/>
    <property type="project" value="UniProtKB-ARBA"/>
</dbReference>
<evidence type="ECO:0000259" key="13">
    <source>
        <dbReference type="PROSITE" id="PS51384"/>
    </source>
</evidence>
<evidence type="ECO:0000256" key="7">
    <source>
        <dbReference type="ARBA" id="ARBA00023002"/>
    </source>
</evidence>
<accession>A0A5N6JUI0</accession>
<keyword evidence="10" id="KW-0325">Glycoprotein</keyword>
<keyword evidence="15" id="KW-1185">Reference proteome</keyword>
<evidence type="ECO:0000256" key="2">
    <source>
        <dbReference type="ARBA" id="ARBA00006278"/>
    </source>
</evidence>
<evidence type="ECO:0000256" key="9">
    <source>
        <dbReference type="ARBA" id="ARBA00023136"/>
    </source>
</evidence>
<dbReference type="Pfam" id="PF01794">
    <property type="entry name" value="Ferric_reduct"/>
    <property type="match status" value="1"/>
</dbReference>
<dbReference type="OrthoDB" id="17725at2759"/>
<comment type="subcellular location">
    <subcellularLocation>
        <location evidence="1">Membrane</location>
        <topology evidence="1">Multi-pass membrane protein</topology>
    </subcellularLocation>
</comment>
<dbReference type="Gene3D" id="3.40.50.80">
    <property type="entry name" value="Nucleotide-binding domain of ferredoxin-NADP reductase (FNR) module"/>
    <property type="match status" value="1"/>
</dbReference>
<dbReference type="PANTHER" id="PTHR32361">
    <property type="entry name" value="FERRIC/CUPRIC REDUCTASE TRANSMEMBRANE COMPONENT"/>
    <property type="match status" value="1"/>
</dbReference>
<dbReference type="Pfam" id="PF08022">
    <property type="entry name" value="FAD_binding_8"/>
    <property type="match status" value="1"/>
</dbReference>
<evidence type="ECO:0000256" key="6">
    <source>
        <dbReference type="ARBA" id="ARBA00022989"/>
    </source>
</evidence>
<sequence length="658" mass="73110">MNTNCLHLPLSEWIYNAVRDVIINRSSHISSTDSPKPTRPKLDEGQLQKLIDGALFSEKIINTYPLTILGIVLVISGAHWFGKVLRWRRRVLGREERYYDLLNDEPSKTVRGDIPEHRSIGSSGSSTYGSNTPSVTLNAEDEHASLLHNHYSQNPPSSQTTILSRIKAFLIYQPRPIPYFNKLLPSNGSSIFILSLLALNLFYTFYNISFTVFEASVLGDRAALVFGVNLPLLYILGAKNQPLKVLTGVSYESLNIIHRRLGELLMFEALIHAGGMFLMWYTVLEPYSGWSLWDFLSNQCIYLGLMALVTYKLLYVTSLASFRQRWYELFLGLHVVLQAAALIILYFHHRGAKIYVGLALLVFLVDRLVYRLCAKSITAEAHVHIFPDRSTLLLTFHLPKTPSTIISKALCHSVSSGWQATDHVFLTIPSLGQAHALQAHPFTIASPAPLPSTSTSTSTRTSTLTLLIRARNGFTSSLIQTAPLNPTLPCRLDGPYGSSHARTLLEDSNLAILVAGGSGIAVTWPIVYHLLHHSKANSRDDTENASISTRRQRIVLIWIIHQTSHLSWIDEQERREIEKQGVEFLIPGATAEVGRPDLEGIIEGVVQGWGSSSGKGGETSVGVVVSGPDGMNRTVNNKCAELVRRGKDLKVTVEKFGW</sequence>